<dbReference type="EMBL" id="JAXAVW010000052">
    <property type="protein sequence ID" value="MDX8036956.1"/>
    <property type="molecule type" value="Genomic_DNA"/>
</dbReference>
<protein>
    <recommendedName>
        <fullName evidence="3">SseB protein N-terminal domain-containing protein</fullName>
    </recommendedName>
</protein>
<keyword evidence="2" id="KW-1185">Reference proteome</keyword>
<name>A0ABU4TFN8_9PSEU</name>
<organism evidence="1 2">
    <name type="scientific">Lentzea miocenica</name>
    <dbReference type="NCBI Taxonomy" id="3095431"/>
    <lineage>
        <taxon>Bacteria</taxon>
        <taxon>Bacillati</taxon>
        <taxon>Actinomycetota</taxon>
        <taxon>Actinomycetes</taxon>
        <taxon>Pseudonocardiales</taxon>
        <taxon>Pseudonocardiaceae</taxon>
        <taxon>Lentzea</taxon>
    </lineage>
</organism>
<evidence type="ECO:0000313" key="2">
    <source>
        <dbReference type="Proteomes" id="UP001285521"/>
    </source>
</evidence>
<gene>
    <name evidence="1" type="ORF">SK803_42755</name>
</gene>
<accession>A0ABU4TFN8</accession>
<evidence type="ECO:0000313" key="1">
    <source>
        <dbReference type="EMBL" id="MDX8036956.1"/>
    </source>
</evidence>
<evidence type="ECO:0008006" key="3">
    <source>
        <dbReference type="Google" id="ProtNLM"/>
    </source>
</evidence>
<dbReference type="RefSeq" id="WP_319971952.1">
    <property type="nucleotide sequence ID" value="NZ_JAXAVW010000052.1"/>
</dbReference>
<dbReference type="Proteomes" id="UP001285521">
    <property type="component" value="Unassembled WGS sequence"/>
</dbReference>
<proteinExistence type="predicted"/>
<comment type="caution">
    <text evidence="1">The sequence shown here is derived from an EMBL/GenBank/DDBJ whole genome shotgun (WGS) entry which is preliminary data.</text>
</comment>
<reference evidence="1 2" key="2">
    <citation type="submission" date="2023-11" db="EMBL/GenBank/DDBJ databases">
        <authorList>
            <person name="Lara A.C."/>
            <person name="Chronakova A."/>
        </authorList>
    </citation>
    <scope>NUCLEOTIDE SEQUENCE [LARGE SCALE GENOMIC DNA]</scope>
    <source>
        <strain evidence="1 2">BCCO 10_0856</strain>
    </source>
</reference>
<sequence length="234" mass="25133">MTANDALADILDRQASETESEQLLAALVDHGVFVPVQENGTVMFLADDEGAPALPGFVSKECCADRLSEAATALHCDALQLLEIVEHTGVEALMLHSYQGWARVPAALMHQTLQQRGRRAAGEQLQLSASTHRLALALRDAVSRRLPEVPAIRTVWVSQARWLNTGVEHLMLHVAVDEPLPSSSADRLVEVLLAGEVVRGDGDPQLGMLALNTTEHAGTIAELEASGLDSITRS</sequence>
<reference evidence="1 2" key="1">
    <citation type="submission" date="2023-11" db="EMBL/GenBank/DDBJ databases">
        <title>Lentzea sokolovensis, sp. nov., Lentzea kristufkii, sp. nov., and Lentzea miocenensis, sp. nov., rare actinobacteria from Sokolov Coal Basin, Miocene lacustrine sediment, Czech Republic.</title>
        <authorList>
            <person name="Lara A."/>
            <person name="Kotroba L."/>
            <person name="Nouioui I."/>
            <person name="Neumann-Schaal M."/>
            <person name="Mast Y."/>
            <person name="Chronakova A."/>
        </authorList>
    </citation>
    <scope>NUCLEOTIDE SEQUENCE [LARGE SCALE GENOMIC DNA]</scope>
    <source>
        <strain evidence="1 2">BCCO 10_0856</strain>
    </source>
</reference>